<proteinExistence type="predicted"/>
<evidence type="ECO:0000313" key="1">
    <source>
        <dbReference type="EMBL" id="UJG40211.1"/>
    </source>
</evidence>
<dbReference type="AlphaFoldDB" id="A0A9Y1FKS1"/>
<protein>
    <submittedName>
        <fullName evidence="1">Uncharacterized protein</fullName>
    </submittedName>
</protein>
<dbReference type="EMBL" id="CP084166">
    <property type="protein sequence ID" value="UJG40211.1"/>
    <property type="molecule type" value="Genomic_DNA"/>
</dbReference>
<sequence length="220" mass="25352">MTLSIRNSPIKIKKTITHTFNSKHVKLELKKGSLLFPIFDDSNDVQVGWLFSGTLTVFGDLIVHTNDGAAGKIVSQQYSNSVFMPVVLEFLSFNAVREIKPLSDFSYYTKIIMDFNKKIIFTNFIRKTAPNTFIWGDKHGSFWMISKEKTFFVNLPEVLARERDDELLYLDKKGFTIVKDGVISFETSTFLSGQRIRKFISEMLDNVNIDTFLKNFNITF</sequence>
<reference evidence="1" key="1">
    <citation type="journal article" date="2022" name="Nat. Microbiol.">
        <title>Unique mobile elements and scalable gene flow at the prokaryote-eukaryote boundary revealed by circularized Asgard archaea genomes.</title>
        <authorList>
            <person name="Wu F."/>
            <person name="Speth D.R."/>
            <person name="Philosof A."/>
            <person name="Cremiere A."/>
            <person name="Narayanan A."/>
            <person name="Barco R.A."/>
            <person name="Connon S.A."/>
            <person name="Amend J.P."/>
            <person name="Antoshechkin I.A."/>
            <person name="Orphan V.J."/>
        </authorList>
    </citation>
    <scope>NUCLEOTIDE SEQUENCE</scope>
    <source>
        <strain evidence="1">PM71</strain>
    </source>
</reference>
<dbReference type="Proteomes" id="UP001201020">
    <property type="component" value="Chromosome"/>
</dbReference>
<accession>A0A9Y1FKS1</accession>
<name>A0A9Y1FKS1_9ARCH</name>
<gene>
    <name evidence="1" type="ORF">K9W45_10260</name>
</gene>
<organism evidence="1">
    <name type="scientific">Candidatus Heimdallarchaeum aukensis</name>
    <dbReference type="NCBI Taxonomy" id="2876573"/>
    <lineage>
        <taxon>Archaea</taxon>
        <taxon>Promethearchaeati</taxon>
        <taxon>Candidatus Heimdallarchaeota</taxon>
        <taxon>Candidatus Heimdallarchaeia (ex Rinke et al. 2021) (nom. nud.)</taxon>
        <taxon>Candidatus Heimdallarchaeales</taxon>
        <taxon>Candidatus Heimdallarchaeaceae</taxon>
        <taxon>Candidatus Heimdallarchaeum</taxon>
    </lineage>
</organism>